<evidence type="ECO:0000256" key="7">
    <source>
        <dbReference type="ARBA" id="ARBA00023237"/>
    </source>
</evidence>
<reference evidence="9" key="2">
    <citation type="journal article" date="2023" name="Syst. Appl. Microbiol.">
        <title>Govania unica gen. nov., sp. nov., a rare biosphere bacterium that represents a novel family in the class Alphaproteobacteria.</title>
        <authorList>
            <person name="Vandamme P."/>
            <person name="Peeters C."/>
            <person name="Hettiarachchi A."/>
            <person name="Cnockaert M."/>
            <person name="Carlier A."/>
        </authorList>
    </citation>
    <scope>NUCLEOTIDE SEQUENCE</scope>
    <source>
        <strain evidence="9">LMG 31809</strain>
    </source>
</reference>
<dbReference type="GO" id="GO:1990281">
    <property type="term" value="C:efflux pump complex"/>
    <property type="evidence" value="ECO:0007669"/>
    <property type="project" value="TreeGrafter"/>
</dbReference>
<gene>
    <name evidence="9" type="ORF">NYP16_04855</name>
</gene>
<name>A0A9X3TX37_9PROT</name>
<dbReference type="InterPro" id="IPR051906">
    <property type="entry name" value="TolC-like"/>
</dbReference>
<dbReference type="Proteomes" id="UP001141619">
    <property type="component" value="Unassembled WGS sequence"/>
</dbReference>
<feature type="chain" id="PRO_5040765051" evidence="8">
    <location>
        <begin position="26"/>
        <end position="461"/>
    </location>
</feature>
<keyword evidence="10" id="KW-1185">Reference proteome</keyword>
<dbReference type="SUPFAM" id="SSF56954">
    <property type="entry name" value="Outer membrane efflux proteins (OEP)"/>
    <property type="match status" value="1"/>
</dbReference>
<evidence type="ECO:0000256" key="8">
    <source>
        <dbReference type="SAM" id="SignalP"/>
    </source>
</evidence>
<keyword evidence="7" id="KW-0998">Cell outer membrane</keyword>
<comment type="similarity">
    <text evidence="2">Belongs to the outer membrane factor (OMF) (TC 1.B.17) family.</text>
</comment>
<evidence type="ECO:0000256" key="2">
    <source>
        <dbReference type="ARBA" id="ARBA00007613"/>
    </source>
</evidence>
<sequence length="461" mass="50056">MRFPLIAVVAVCLGGPLAAAGAVQAETLQETLAAAYANNPSLEASRAQLRAIDENVAQARGGYRPTVEASGAIGRADVNQTSLTSSTGNQTYTTDGKFTSKNASVALVQPVFSGFSTVNSVKKAEHEVLAGREDLRNAEQSMLLDAVTSFMNVKRDEAILDLNRSNVQVLQRQLDASQDRFRVGEITRTDVAQSEARLSRALSDRTRAEANLSASRAFYKRVVGQAPGTLEAPAGLPALPENEDAAYEVGLASNPVLNSARYAEQASSYAVGAAKGSMLPKINLRAEYSRGWDNSLFSREANQKQVTAELRIPLYEAGVASSQVRQARQINSQRRLQIIDVERQVSEAVRNAWQNMRAASDRVKSDESQVRANEIALEGVKQEAEVGSRTVLDVLNAEQELLDSRVLLVGDKRDEQVAAYSLLAAIGQMTAEDLNVAGERYNPKKNYDRVSGKIWGWDIPE</sequence>
<dbReference type="Gene3D" id="1.20.1600.10">
    <property type="entry name" value="Outer membrane efflux proteins (OEP)"/>
    <property type="match status" value="1"/>
</dbReference>
<protein>
    <submittedName>
        <fullName evidence="9">TolC family outer membrane protein</fullName>
    </submittedName>
</protein>
<evidence type="ECO:0000256" key="5">
    <source>
        <dbReference type="ARBA" id="ARBA00022692"/>
    </source>
</evidence>
<comment type="subcellular location">
    <subcellularLocation>
        <location evidence="1">Cell outer membrane</location>
    </subcellularLocation>
</comment>
<dbReference type="AlphaFoldDB" id="A0A9X3TX37"/>
<dbReference type="PANTHER" id="PTHR30026:SF22">
    <property type="entry name" value="OUTER MEMBRANE EFFLUX PROTEIN"/>
    <property type="match status" value="1"/>
</dbReference>
<proteinExistence type="inferred from homology"/>
<dbReference type="EMBL" id="JANWOI010000001">
    <property type="protein sequence ID" value="MDA5193285.1"/>
    <property type="molecule type" value="Genomic_DNA"/>
</dbReference>
<dbReference type="InterPro" id="IPR003423">
    <property type="entry name" value="OMP_efflux"/>
</dbReference>
<dbReference type="GO" id="GO:0015562">
    <property type="term" value="F:efflux transmembrane transporter activity"/>
    <property type="evidence" value="ECO:0007669"/>
    <property type="project" value="InterPro"/>
</dbReference>
<evidence type="ECO:0000313" key="10">
    <source>
        <dbReference type="Proteomes" id="UP001141619"/>
    </source>
</evidence>
<dbReference type="InterPro" id="IPR010130">
    <property type="entry name" value="T1SS_OMP_TolC"/>
</dbReference>
<evidence type="ECO:0000313" key="9">
    <source>
        <dbReference type="EMBL" id="MDA5193285.1"/>
    </source>
</evidence>
<accession>A0A9X3TX37</accession>
<reference evidence="9" key="1">
    <citation type="submission" date="2022-08" db="EMBL/GenBank/DDBJ databases">
        <authorList>
            <person name="Vandamme P."/>
            <person name="Hettiarachchi A."/>
            <person name="Peeters C."/>
            <person name="Cnockaert M."/>
            <person name="Carlier A."/>
        </authorList>
    </citation>
    <scope>NUCLEOTIDE SEQUENCE</scope>
    <source>
        <strain evidence="9">LMG 31809</strain>
    </source>
</reference>
<dbReference type="PANTHER" id="PTHR30026">
    <property type="entry name" value="OUTER MEMBRANE PROTEIN TOLC"/>
    <property type="match status" value="1"/>
</dbReference>
<dbReference type="NCBIfam" id="TIGR01844">
    <property type="entry name" value="type_I_sec_TolC"/>
    <property type="match status" value="1"/>
</dbReference>
<comment type="caution">
    <text evidence="9">The sequence shown here is derived from an EMBL/GenBank/DDBJ whole genome shotgun (WGS) entry which is preliminary data.</text>
</comment>
<organism evidence="9 10">
    <name type="scientific">Govanella unica</name>
    <dbReference type="NCBI Taxonomy" id="2975056"/>
    <lineage>
        <taxon>Bacteria</taxon>
        <taxon>Pseudomonadati</taxon>
        <taxon>Pseudomonadota</taxon>
        <taxon>Alphaproteobacteria</taxon>
        <taxon>Emcibacterales</taxon>
        <taxon>Govanellaceae</taxon>
        <taxon>Govanella</taxon>
    </lineage>
</organism>
<evidence type="ECO:0000256" key="4">
    <source>
        <dbReference type="ARBA" id="ARBA00022452"/>
    </source>
</evidence>
<dbReference type="GO" id="GO:0015288">
    <property type="term" value="F:porin activity"/>
    <property type="evidence" value="ECO:0007669"/>
    <property type="project" value="TreeGrafter"/>
</dbReference>
<dbReference type="GO" id="GO:0009279">
    <property type="term" value="C:cell outer membrane"/>
    <property type="evidence" value="ECO:0007669"/>
    <property type="project" value="UniProtKB-SubCell"/>
</dbReference>
<dbReference type="Pfam" id="PF02321">
    <property type="entry name" value="OEP"/>
    <property type="match status" value="2"/>
</dbReference>
<evidence type="ECO:0000256" key="3">
    <source>
        <dbReference type="ARBA" id="ARBA00022448"/>
    </source>
</evidence>
<feature type="signal peptide" evidence="8">
    <location>
        <begin position="1"/>
        <end position="25"/>
    </location>
</feature>
<dbReference type="RefSeq" id="WP_274942978.1">
    <property type="nucleotide sequence ID" value="NZ_JANWOI010000001.1"/>
</dbReference>
<keyword evidence="4" id="KW-1134">Transmembrane beta strand</keyword>
<keyword evidence="5" id="KW-0812">Transmembrane</keyword>
<evidence type="ECO:0000256" key="6">
    <source>
        <dbReference type="ARBA" id="ARBA00023136"/>
    </source>
</evidence>
<keyword evidence="8" id="KW-0732">Signal</keyword>
<keyword evidence="3" id="KW-0813">Transport</keyword>
<keyword evidence="6" id="KW-0472">Membrane</keyword>
<evidence type="ECO:0000256" key="1">
    <source>
        <dbReference type="ARBA" id="ARBA00004442"/>
    </source>
</evidence>